<organism evidence="1 2">
    <name type="scientific">Vaccinium darrowii</name>
    <dbReference type="NCBI Taxonomy" id="229202"/>
    <lineage>
        <taxon>Eukaryota</taxon>
        <taxon>Viridiplantae</taxon>
        <taxon>Streptophyta</taxon>
        <taxon>Embryophyta</taxon>
        <taxon>Tracheophyta</taxon>
        <taxon>Spermatophyta</taxon>
        <taxon>Magnoliopsida</taxon>
        <taxon>eudicotyledons</taxon>
        <taxon>Gunneridae</taxon>
        <taxon>Pentapetalae</taxon>
        <taxon>asterids</taxon>
        <taxon>Ericales</taxon>
        <taxon>Ericaceae</taxon>
        <taxon>Vaccinioideae</taxon>
        <taxon>Vaccinieae</taxon>
        <taxon>Vaccinium</taxon>
    </lineage>
</organism>
<gene>
    <name evidence="1" type="ORF">Vadar_003538</name>
</gene>
<evidence type="ECO:0000313" key="1">
    <source>
        <dbReference type="EMBL" id="KAH7850832.1"/>
    </source>
</evidence>
<dbReference type="EMBL" id="CM037158">
    <property type="protein sequence ID" value="KAH7850832.1"/>
    <property type="molecule type" value="Genomic_DNA"/>
</dbReference>
<sequence length="118" mass="13797">MRCRSCCRNQGFHCQTHVKSTWVPVAKRPQYSRLQNQQQQQYFPTTDQDHPQEQLDLQVPVANPKRLRENPSGQEMGNFPAELQMPAIFRINQLPFHFSSIDENRDKKAILSTDSELD</sequence>
<accession>A0ACB7YC22</accession>
<dbReference type="Proteomes" id="UP000828048">
    <property type="component" value="Chromosome 8"/>
</dbReference>
<name>A0ACB7YC22_9ERIC</name>
<protein>
    <submittedName>
        <fullName evidence="1">Uncharacterized protein</fullName>
    </submittedName>
</protein>
<reference evidence="1 2" key="1">
    <citation type="journal article" date="2021" name="Hortic Res">
        <title>High-quality reference genome and annotation aids understanding of berry development for evergreen blueberry (Vaccinium darrowii).</title>
        <authorList>
            <person name="Yu J."/>
            <person name="Hulse-Kemp A.M."/>
            <person name="Babiker E."/>
            <person name="Staton M."/>
        </authorList>
    </citation>
    <scope>NUCLEOTIDE SEQUENCE [LARGE SCALE GENOMIC DNA]</scope>
    <source>
        <strain evidence="2">cv. NJ 8807/NJ 8810</strain>
        <tissue evidence="1">Young leaf</tissue>
    </source>
</reference>
<evidence type="ECO:0000313" key="2">
    <source>
        <dbReference type="Proteomes" id="UP000828048"/>
    </source>
</evidence>
<comment type="caution">
    <text evidence="1">The sequence shown here is derived from an EMBL/GenBank/DDBJ whole genome shotgun (WGS) entry which is preliminary data.</text>
</comment>
<keyword evidence="2" id="KW-1185">Reference proteome</keyword>
<proteinExistence type="predicted"/>